<feature type="transmembrane region" description="Helical" evidence="9">
    <location>
        <begin position="311"/>
        <end position="334"/>
    </location>
</feature>
<comment type="subcellular location">
    <subcellularLocation>
        <location evidence="2">Cell membrane</location>
        <topology evidence="2">Multi-pass membrane protein</topology>
    </subcellularLocation>
</comment>
<dbReference type="GO" id="GO:0055085">
    <property type="term" value="P:transmembrane transport"/>
    <property type="evidence" value="ECO:0007669"/>
    <property type="project" value="InterPro"/>
</dbReference>
<gene>
    <name evidence="10" type="primary">lptG</name>
    <name evidence="10" type="ORF">ERCISPPA3004_570</name>
</gene>
<evidence type="ECO:0000313" key="11">
    <source>
        <dbReference type="Proteomes" id="UP000294392"/>
    </source>
</evidence>
<feature type="transmembrane region" description="Helical" evidence="9">
    <location>
        <begin position="340"/>
        <end position="361"/>
    </location>
</feature>
<evidence type="ECO:0000256" key="9">
    <source>
        <dbReference type="SAM" id="Phobius"/>
    </source>
</evidence>
<keyword evidence="4" id="KW-1003">Cell membrane</keyword>
<dbReference type="GO" id="GO:0043190">
    <property type="term" value="C:ATP-binding cassette (ABC) transporter complex"/>
    <property type="evidence" value="ECO:0007669"/>
    <property type="project" value="InterPro"/>
</dbReference>
<evidence type="ECO:0000256" key="8">
    <source>
        <dbReference type="ARBA" id="ARBA00026081"/>
    </source>
</evidence>
<dbReference type="RefSeq" id="WP_157990578.1">
    <property type="nucleotide sequence ID" value="NZ_LR217735.1"/>
</dbReference>
<evidence type="ECO:0000256" key="4">
    <source>
        <dbReference type="ARBA" id="ARBA00022475"/>
    </source>
</evidence>
<protein>
    <submittedName>
        <fullName evidence="10">Lipopolysaccharide export system permease protein LptG</fullName>
    </submittedName>
</protein>
<dbReference type="EMBL" id="LR217735">
    <property type="protein sequence ID" value="VFP88490.1"/>
    <property type="molecule type" value="Genomic_DNA"/>
</dbReference>
<evidence type="ECO:0000256" key="3">
    <source>
        <dbReference type="ARBA" id="ARBA00007725"/>
    </source>
</evidence>
<evidence type="ECO:0000256" key="6">
    <source>
        <dbReference type="ARBA" id="ARBA00022989"/>
    </source>
</evidence>
<organism evidence="10 11">
    <name type="scientific">Candidatus Erwinia haradaeae</name>
    <dbReference type="NCBI Taxonomy" id="1922217"/>
    <lineage>
        <taxon>Bacteria</taxon>
        <taxon>Pseudomonadati</taxon>
        <taxon>Pseudomonadota</taxon>
        <taxon>Gammaproteobacteria</taxon>
        <taxon>Enterobacterales</taxon>
        <taxon>Erwiniaceae</taxon>
        <taxon>Erwinia</taxon>
    </lineage>
</organism>
<accession>A0A451DP01</accession>
<keyword evidence="5 9" id="KW-0812">Transmembrane</keyword>
<dbReference type="GO" id="GO:0015920">
    <property type="term" value="P:lipopolysaccharide transport"/>
    <property type="evidence" value="ECO:0007669"/>
    <property type="project" value="TreeGrafter"/>
</dbReference>
<feature type="transmembrane region" description="Helical" evidence="9">
    <location>
        <begin position="64"/>
        <end position="82"/>
    </location>
</feature>
<dbReference type="Proteomes" id="UP000294392">
    <property type="component" value="Chromosome"/>
</dbReference>
<dbReference type="Pfam" id="PF03739">
    <property type="entry name" value="LptF_LptG"/>
    <property type="match status" value="1"/>
</dbReference>
<name>A0A451DP01_9GAMM</name>
<dbReference type="AlphaFoldDB" id="A0A451DP01"/>
<reference evidence="10 11" key="1">
    <citation type="submission" date="2019-02" db="EMBL/GenBank/DDBJ databases">
        <authorList>
            <person name="Manzano-Marin A."/>
            <person name="Manzano-Marin A."/>
        </authorList>
    </citation>
    <scope>NUCLEOTIDE SEQUENCE [LARGE SCALE GENOMIC DNA]</scope>
    <source>
        <strain evidence="10 11">ErCisplendens</strain>
    </source>
</reference>
<dbReference type="PANTHER" id="PTHR33529:SF2">
    <property type="entry name" value="LIPOPOLYSACCHARIDE EXPORT SYSTEM PERMEASE PROTEIN LPTG"/>
    <property type="match status" value="1"/>
</dbReference>
<feature type="transmembrane region" description="Helical" evidence="9">
    <location>
        <begin position="103"/>
        <end position="125"/>
    </location>
</feature>
<comment type="subunit">
    <text evidence="8">Component of the lipopolysaccharide transport and assembly complex. The LptBFG transporter is composed of two ATP-binding proteins (LptB) and two transmembrane proteins (LptF and LptG).</text>
</comment>
<dbReference type="PANTHER" id="PTHR33529">
    <property type="entry name" value="SLR0882 PROTEIN-RELATED"/>
    <property type="match status" value="1"/>
</dbReference>
<feature type="transmembrane region" description="Helical" evidence="9">
    <location>
        <begin position="12"/>
        <end position="33"/>
    </location>
</feature>
<dbReference type="InterPro" id="IPR030923">
    <property type="entry name" value="LptG"/>
</dbReference>
<keyword evidence="7 9" id="KW-0472">Membrane</keyword>
<dbReference type="NCBIfam" id="TIGR04408">
    <property type="entry name" value="LptG_lptG"/>
    <property type="match status" value="1"/>
</dbReference>
<dbReference type="InterPro" id="IPR005495">
    <property type="entry name" value="LptG/LptF_permease"/>
</dbReference>
<evidence type="ECO:0000256" key="1">
    <source>
        <dbReference type="ARBA" id="ARBA00002265"/>
    </source>
</evidence>
<evidence type="ECO:0000256" key="5">
    <source>
        <dbReference type="ARBA" id="ARBA00022692"/>
    </source>
</evidence>
<sequence length="363" mass="41799">MLNILDKYICKTIFYNILATLFVLVSLSSVIKFVDQLRKIGQGTYTALGAMIYTTFSIPKDIELFFPMGALLGALIGLGTLTQNRELIAMQALSFTRVKIAKSVMTITIPLIFIMMVISEFIAPIGEQIAHNYRDNKLMNTTLSLNQMGVWAKDNENFVFIKHIYRSNYIFGLTIYCFGQSFDKNRPLQIIKYAKSAKYNTNKKFWILEQVDQADFRNIKQIKHTYALHQNWRTSIIPEKLQIIALNPETLSIRGLYSYTKYFQQTGQVSMRYRFNLWRKIFDPLSLMVMILMAISFLFGPFQDITINIKIVIGVILGFVFYVLNQLFGLLSVICHIHPLLGALLPSIIFFTISLVILVAWKQ</sequence>
<proteinExistence type="inferred from homology"/>
<keyword evidence="6 9" id="KW-1133">Transmembrane helix</keyword>
<dbReference type="OrthoDB" id="9776227at2"/>
<evidence type="ECO:0000256" key="7">
    <source>
        <dbReference type="ARBA" id="ARBA00023136"/>
    </source>
</evidence>
<evidence type="ECO:0000313" key="10">
    <source>
        <dbReference type="EMBL" id="VFP88490.1"/>
    </source>
</evidence>
<evidence type="ECO:0000256" key="2">
    <source>
        <dbReference type="ARBA" id="ARBA00004651"/>
    </source>
</evidence>
<comment type="similarity">
    <text evidence="3">Belongs to the LptF/LptG family.</text>
</comment>
<comment type="function">
    <text evidence="1">Part of the ABC transporter complex LptBFG involved in the translocation of lipopolysaccharide (LPS) from the inner membrane to the outer membrane.</text>
</comment>
<feature type="transmembrane region" description="Helical" evidence="9">
    <location>
        <begin position="281"/>
        <end position="299"/>
    </location>
</feature>